<organism evidence="1 2">
    <name type="scientific">Candidatus Enterococcus ferrettii</name>
    <dbReference type="NCBI Taxonomy" id="2815324"/>
    <lineage>
        <taxon>Bacteria</taxon>
        <taxon>Bacillati</taxon>
        <taxon>Bacillota</taxon>
        <taxon>Bacilli</taxon>
        <taxon>Lactobacillales</taxon>
        <taxon>Enterococcaceae</taxon>
        <taxon>Enterococcus</taxon>
    </lineage>
</organism>
<dbReference type="Proteomes" id="UP000664357">
    <property type="component" value="Unassembled WGS sequence"/>
</dbReference>
<comment type="caution">
    <text evidence="1">The sequence shown here is derived from an EMBL/GenBank/DDBJ whole genome shotgun (WGS) entry which is preliminary data.</text>
</comment>
<gene>
    <name evidence="1" type="ORF">JZO67_004940</name>
</gene>
<keyword evidence="2" id="KW-1185">Reference proteome</keyword>
<dbReference type="EMBL" id="JAFREL020000006">
    <property type="protein sequence ID" value="MEO1772957.1"/>
    <property type="molecule type" value="Genomic_DNA"/>
</dbReference>
<name>A0ABV0F0C8_9ENTE</name>
<accession>A0ABV0F0C8</accession>
<reference evidence="1 2" key="2">
    <citation type="submission" date="2024-02" db="EMBL/GenBank/DDBJ databases">
        <title>The Genome Sequence of Enterococcus sp. DIV0159.</title>
        <authorList>
            <person name="Earl A."/>
            <person name="Manson A."/>
            <person name="Gilmore M."/>
            <person name="Sanders J."/>
            <person name="Shea T."/>
            <person name="Howe W."/>
            <person name="Livny J."/>
            <person name="Cuomo C."/>
            <person name="Neafsey D."/>
            <person name="Birren B."/>
        </authorList>
    </citation>
    <scope>NUCLEOTIDE SEQUENCE [LARGE SCALE GENOMIC DNA]</scope>
    <source>
        <strain evidence="1 2">665A</strain>
    </source>
</reference>
<evidence type="ECO:0000313" key="2">
    <source>
        <dbReference type="Proteomes" id="UP000664357"/>
    </source>
</evidence>
<sequence length="73" mass="8549">MSSKEDFEREWWSLRRRLSSKDKVFLEVMTYAFIGTQGNKSDISVTKTKQESIVNGQRKAKFVYEVEVPIEEG</sequence>
<evidence type="ECO:0000313" key="1">
    <source>
        <dbReference type="EMBL" id="MEO1772957.1"/>
    </source>
</evidence>
<reference evidence="1 2" key="1">
    <citation type="submission" date="2021-03" db="EMBL/GenBank/DDBJ databases">
        <authorList>
            <person name="Gilmore M.S."/>
            <person name="Schwartzman J."/>
            <person name="Van Tyne D."/>
            <person name="Martin M."/>
            <person name="Earl A.M."/>
            <person name="Manson A.L."/>
            <person name="Straub T."/>
            <person name="Salamzade R."/>
            <person name="Saavedra J."/>
            <person name="Lebreton F."/>
            <person name="Prichula J."/>
            <person name="Schaufler K."/>
            <person name="Gaca A."/>
            <person name="Sgardioli B."/>
            <person name="Wagenaar J."/>
            <person name="Strong T."/>
        </authorList>
    </citation>
    <scope>NUCLEOTIDE SEQUENCE [LARGE SCALE GENOMIC DNA]</scope>
    <source>
        <strain evidence="1 2">665A</strain>
    </source>
</reference>
<proteinExistence type="predicted"/>
<dbReference type="RefSeq" id="WP_207704415.1">
    <property type="nucleotide sequence ID" value="NZ_JAFREL020000006.1"/>
</dbReference>
<protein>
    <submittedName>
        <fullName evidence="1">Uncharacterized protein</fullName>
    </submittedName>
</protein>